<evidence type="ECO:0000256" key="1">
    <source>
        <dbReference type="SAM" id="SignalP"/>
    </source>
</evidence>
<name>A0ABT1AXT3_9FLAO</name>
<keyword evidence="1" id="KW-0732">Signal</keyword>
<organism evidence="2 3">
    <name type="scientific">Robiginitalea marina</name>
    <dbReference type="NCBI Taxonomy" id="2954105"/>
    <lineage>
        <taxon>Bacteria</taxon>
        <taxon>Pseudomonadati</taxon>
        <taxon>Bacteroidota</taxon>
        <taxon>Flavobacteriia</taxon>
        <taxon>Flavobacteriales</taxon>
        <taxon>Flavobacteriaceae</taxon>
        <taxon>Robiginitalea</taxon>
    </lineage>
</organism>
<reference evidence="2 3" key="1">
    <citation type="submission" date="2022-06" db="EMBL/GenBank/DDBJ databases">
        <authorList>
            <person name="Xuan X."/>
        </authorList>
    </citation>
    <scope>NUCLEOTIDE SEQUENCE [LARGE SCALE GENOMIC DNA]</scope>
    <source>
        <strain evidence="2 3">2V75</strain>
    </source>
</reference>
<proteinExistence type="predicted"/>
<evidence type="ECO:0000313" key="3">
    <source>
        <dbReference type="Proteomes" id="UP001206312"/>
    </source>
</evidence>
<keyword evidence="3" id="KW-1185">Reference proteome</keyword>
<dbReference type="EMBL" id="JAMXIB010000005">
    <property type="protein sequence ID" value="MCO5724834.1"/>
    <property type="molecule type" value="Genomic_DNA"/>
</dbReference>
<gene>
    <name evidence="2" type="ORF">NG653_08180</name>
</gene>
<dbReference type="PROSITE" id="PS51257">
    <property type="entry name" value="PROKAR_LIPOPROTEIN"/>
    <property type="match status" value="1"/>
</dbReference>
<feature type="signal peptide" evidence="1">
    <location>
        <begin position="1"/>
        <end position="19"/>
    </location>
</feature>
<feature type="chain" id="PRO_5046034610" description="Outer membrane lipoprotein-sorting protein" evidence="1">
    <location>
        <begin position="20"/>
        <end position="226"/>
    </location>
</feature>
<accession>A0ABT1AXT3</accession>
<sequence>MRPIFLFLAFLAFASCREAASPDTITETNPQPPADLLGALAEKHGFNNWSRVNRIRFSFNVERGGALTTQRSWIWEVRENRVTRIAEGDTLTYLRSEVDSATAKADAGFINDKYWLLAPYQWVWDRGSITHTYQDTARAPISGESMAKLTIAYGQEGGYTPGDAYDFYFGKDSVVREWVYRRGNQPEPSLATTWEGYQEHGGLLISTVHQNADGSFKLYFTGVAVD</sequence>
<comment type="caution">
    <text evidence="2">The sequence shown here is derived from an EMBL/GenBank/DDBJ whole genome shotgun (WGS) entry which is preliminary data.</text>
</comment>
<protein>
    <recommendedName>
        <fullName evidence="4">Outer membrane lipoprotein-sorting protein</fullName>
    </recommendedName>
</protein>
<dbReference type="RefSeq" id="WP_252741207.1">
    <property type="nucleotide sequence ID" value="NZ_JAMXIB010000005.1"/>
</dbReference>
<evidence type="ECO:0000313" key="2">
    <source>
        <dbReference type="EMBL" id="MCO5724834.1"/>
    </source>
</evidence>
<dbReference type="Proteomes" id="UP001206312">
    <property type="component" value="Unassembled WGS sequence"/>
</dbReference>
<evidence type="ECO:0008006" key="4">
    <source>
        <dbReference type="Google" id="ProtNLM"/>
    </source>
</evidence>